<comment type="catalytic activity">
    <reaction evidence="2">
        <text>glycyl-tRNA(Ala) + H2O = tRNA(Ala) + glycine + H(+)</text>
        <dbReference type="Rhea" id="RHEA:53744"/>
        <dbReference type="Rhea" id="RHEA-COMP:9657"/>
        <dbReference type="Rhea" id="RHEA-COMP:13640"/>
        <dbReference type="ChEBI" id="CHEBI:15377"/>
        <dbReference type="ChEBI" id="CHEBI:15378"/>
        <dbReference type="ChEBI" id="CHEBI:57305"/>
        <dbReference type="ChEBI" id="CHEBI:78442"/>
        <dbReference type="ChEBI" id="CHEBI:78522"/>
    </reaction>
</comment>
<evidence type="ECO:0000313" key="3">
    <source>
        <dbReference type="EMBL" id="MBI4727119.1"/>
    </source>
</evidence>
<comment type="catalytic activity">
    <reaction evidence="2">
        <text>a D-aminoacyl-tRNA + H2O = a tRNA + a D-alpha-amino acid + H(+)</text>
        <dbReference type="Rhea" id="RHEA:13953"/>
        <dbReference type="Rhea" id="RHEA-COMP:10123"/>
        <dbReference type="Rhea" id="RHEA-COMP:10124"/>
        <dbReference type="ChEBI" id="CHEBI:15377"/>
        <dbReference type="ChEBI" id="CHEBI:15378"/>
        <dbReference type="ChEBI" id="CHEBI:59871"/>
        <dbReference type="ChEBI" id="CHEBI:78442"/>
        <dbReference type="ChEBI" id="CHEBI:79333"/>
        <dbReference type="EC" id="3.1.1.96"/>
    </reaction>
</comment>
<dbReference type="PANTHER" id="PTHR10472:SF5">
    <property type="entry name" value="D-AMINOACYL-TRNA DEACYLASE 1"/>
    <property type="match status" value="1"/>
</dbReference>
<comment type="similarity">
    <text evidence="1 2">Belongs to the DTD family.</text>
</comment>
<sequence length="150" mass="16049">MRLVIQRVSSASVSVAGAVIGQVGQGLCLLCGFTHGDTGQIAEQMAAKCLNLRIFEDKEGRMNLSLLDVKGAALAVSQFTLYADCKKGRRPSFTDSADPGKAEKLYQRFIEVLKSSGAEVQTGSFGAKMLVDIQNDGPVTIVLDSKDFKC</sequence>
<evidence type="ECO:0000256" key="1">
    <source>
        <dbReference type="ARBA" id="ARBA00009673"/>
    </source>
</evidence>
<comment type="function">
    <text evidence="2">An aminoacyl-tRNA editing enzyme that deacylates mischarged D-aminoacyl-tRNAs. Also deacylates mischarged glycyl-tRNA(Ala), protecting cells against glycine mischarging by AlaRS. Acts via tRNA-based rather than protein-based catalysis; rejects L-amino acids rather than detecting D-amino acids in the active site. By recycling D-aminoacyl-tRNA to D-amino acids and free tRNA molecules, this enzyme counteracts the toxicity associated with the formation of D-aminoacyl-tRNA entities in vivo and helps enforce protein L-homochirality.</text>
</comment>
<dbReference type="GO" id="GO:0005737">
    <property type="term" value="C:cytoplasm"/>
    <property type="evidence" value="ECO:0007669"/>
    <property type="project" value="UniProtKB-SubCell"/>
</dbReference>
<proteinExistence type="inferred from homology"/>
<dbReference type="HAMAP" id="MF_00518">
    <property type="entry name" value="Deacylase_Dtd"/>
    <property type="match status" value="1"/>
</dbReference>
<evidence type="ECO:0000256" key="2">
    <source>
        <dbReference type="HAMAP-Rule" id="MF_00518"/>
    </source>
</evidence>
<dbReference type="SUPFAM" id="SSF69500">
    <property type="entry name" value="DTD-like"/>
    <property type="match status" value="1"/>
</dbReference>
<dbReference type="EMBL" id="JACQXR010000101">
    <property type="protein sequence ID" value="MBI4727119.1"/>
    <property type="molecule type" value="Genomic_DNA"/>
</dbReference>
<dbReference type="GO" id="GO:0051500">
    <property type="term" value="F:D-tyrosyl-tRNA(Tyr) deacylase activity"/>
    <property type="evidence" value="ECO:0007669"/>
    <property type="project" value="TreeGrafter"/>
</dbReference>
<dbReference type="InterPro" id="IPR003732">
    <property type="entry name" value="Daa-tRNA_deacyls_DTD"/>
</dbReference>
<keyword evidence="2" id="KW-0963">Cytoplasm</keyword>
<dbReference type="GO" id="GO:0000049">
    <property type="term" value="F:tRNA binding"/>
    <property type="evidence" value="ECO:0007669"/>
    <property type="project" value="UniProtKB-UniRule"/>
</dbReference>
<dbReference type="InterPro" id="IPR023509">
    <property type="entry name" value="DTD-like_sf"/>
</dbReference>
<accession>A0A933ID16</accession>
<keyword evidence="2" id="KW-0694">RNA-binding</keyword>
<dbReference type="EC" id="3.1.1.96" evidence="2"/>
<dbReference type="GO" id="GO:0043908">
    <property type="term" value="F:Ser(Gly)-tRNA(Ala) hydrolase activity"/>
    <property type="evidence" value="ECO:0007669"/>
    <property type="project" value="UniProtKB-UniRule"/>
</dbReference>
<feature type="short sequence motif" description="Gly-cisPro motif, important for rejection of L-amino acids" evidence="2">
    <location>
        <begin position="137"/>
        <end position="138"/>
    </location>
</feature>
<dbReference type="FunFam" id="3.50.80.10:FF:000001">
    <property type="entry name" value="D-aminoacyl-tRNA deacylase"/>
    <property type="match status" value="1"/>
</dbReference>
<dbReference type="PANTHER" id="PTHR10472">
    <property type="entry name" value="D-TYROSYL-TRNA TYR DEACYLASE"/>
    <property type="match status" value="1"/>
</dbReference>
<dbReference type="EC" id="3.1.1.-" evidence="2"/>
<dbReference type="CDD" id="cd00563">
    <property type="entry name" value="Dtyr_deacylase"/>
    <property type="match status" value="1"/>
</dbReference>
<keyword evidence="2 3" id="KW-0378">Hydrolase</keyword>
<evidence type="ECO:0000313" key="4">
    <source>
        <dbReference type="Proteomes" id="UP000736328"/>
    </source>
</evidence>
<dbReference type="NCBIfam" id="TIGR00256">
    <property type="entry name" value="D-aminoacyl-tRNA deacylase"/>
    <property type="match status" value="1"/>
</dbReference>
<comment type="subunit">
    <text evidence="2">Homodimer.</text>
</comment>
<comment type="subcellular location">
    <subcellularLocation>
        <location evidence="2">Cytoplasm</location>
    </subcellularLocation>
</comment>
<protein>
    <recommendedName>
        <fullName evidence="2">D-aminoacyl-tRNA deacylase</fullName>
        <shortName evidence="2">DTD</shortName>
        <ecNumber evidence="2">3.1.1.96</ecNumber>
    </recommendedName>
    <alternativeName>
        <fullName evidence="2">Gly-tRNA(Ala) deacylase</fullName>
        <ecNumber evidence="2">3.1.1.-</ecNumber>
    </alternativeName>
</protein>
<organism evidence="3 4">
    <name type="scientific">candidate division TA06 bacterium</name>
    <dbReference type="NCBI Taxonomy" id="2250710"/>
    <lineage>
        <taxon>Bacteria</taxon>
        <taxon>Bacteria division TA06</taxon>
    </lineage>
</organism>
<keyword evidence="2" id="KW-0820">tRNA-binding</keyword>
<dbReference type="GO" id="GO:0106026">
    <property type="term" value="F:Gly-tRNA(Ala) deacylase activity"/>
    <property type="evidence" value="ECO:0007669"/>
    <property type="project" value="UniProtKB-UniRule"/>
</dbReference>
<dbReference type="GO" id="GO:0019478">
    <property type="term" value="P:D-amino acid catabolic process"/>
    <property type="evidence" value="ECO:0007669"/>
    <property type="project" value="UniProtKB-UniRule"/>
</dbReference>
<comment type="domain">
    <text evidence="2">A Gly-cisPro motif from one monomer fits into the active site of the other monomer to allow specific chiral rejection of L-amino acids.</text>
</comment>
<gene>
    <name evidence="2" type="primary">dtd</name>
    <name evidence="3" type="ORF">HY768_07845</name>
</gene>
<name>A0A933ID16_UNCT6</name>
<reference evidence="3" key="1">
    <citation type="submission" date="2020-07" db="EMBL/GenBank/DDBJ databases">
        <title>Huge and variable diversity of episymbiotic CPR bacteria and DPANN archaea in groundwater ecosystems.</title>
        <authorList>
            <person name="He C.Y."/>
            <person name="Keren R."/>
            <person name="Whittaker M."/>
            <person name="Farag I.F."/>
            <person name="Doudna J."/>
            <person name="Cate J.H.D."/>
            <person name="Banfield J.F."/>
        </authorList>
    </citation>
    <scope>NUCLEOTIDE SEQUENCE</scope>
    <source>
        <strain evidence="3">NC_groundwater_1520_Pr4_B-0.1um_53_5</strain>
    </source>
</reference>
<comment type="caution">
    <text evidence="3">The sequence shown here is derived from an EMBL/GenBank/DDBJ whole genome shotgun (WGS) entry which is preliminary data.</text>
</comment>
<dbReference type="Proteomes" id="UP000736328">
    <property type="component" value="Unassembled WGS sequence"/>
</dbReference>
<dbReference type="AlphaFoldDB" id="A0A933ID16"/>
<dbReference type="Pfam" id="PF02580">
    <property type="entry name" value="Tyr_Deacylase"/>
    <property type="match status" value="1"/>
</dbReference>
<dbReference type="Gene3D" id="3.50.80.10">
    <property type="entry name" value="D-tyrosyl-tRNA(Tyr) deacylase"/>
    <property type="match status" value="1"/>
</dbReference>